<dbReference type="PANTHER" id="PTHR43229:SF2">
    <property type="entry name" value="NODULATION PROTEIN J"/>
    <property type="match status" value="1"/>
</dbReference>
<evidence type="ECO:0008006" key="4">
    <source>
        <dbReference type="Google" id="ProtNLM"/>
    </source>
</evidence>
<evidence type="ECO:0000313" key="3">
    <source>
        <dbReference type="Proteomes" id="UP000595897"/>
    </source>
</evidence>
<feature type="transmembrane region" description="Helical" evidence="1">
    <location>
        <begin position="137"/>
        <end position="160"/>
    </location>
</feature>
<feature type="transmembrane region" description="Helical" evidence="1">
    <location>
        <begin position="167"/>
        <end position="184"/>
    </location>
</feature>
<keyword evidence="1" id="KW-1133">Transmembrane helix</keyword>
<dbReference type="Proteomes" id="UP000595897">
    <property type="component" value="Chromosome"/>
</dbReference>
<dbReference type="KEGG" id="ahb:bsdtb5_31930"/>
<evidence type="ECO:0000256" key="1">
    <source>
        <dbReference type="SAM" id="Phobius"/>
    </source>
</evidence>
<gene>
    <name evidence="2" type="ORF">bsdtb5_31930</name>
</gene>
<dbReference type="RefSeq" id="WP_271712987.1">
    <property type="nucleotide sequence ID" value="NZ_AP024169.1"/>
</dbReference>
<reference evidence="2 3" key="1">
    <citation type="submission" date="2020-11" db="EMBL/GenBank/DDBJ databases">
        <title>Draft genome sequencing of a Lachnospiraceae strain isolated from anoxic soil subjected to BSD treatment.</title>
        <authorList>
            <person name="Uek A."/>
            <person name="Tonouchi A."/>
        </authorList>
    </citation>
    <scope>NUCLEOTIDE SEQUENCE [LARGE SCALE GENOMIC DNA]</scope>
    <source>
        <strain evidence="2 3">TB5</strain>
    </source>
</reference>
<accession>A0A7R7IF91</accession>
<keyword evidence="3" id="KW-1185">Reference proteome</keyword>
<evidence type="ECO:0000313" key="2">
    <source>
        <dbReference type="EMBL" id="BCN31898.1"/>
    </source>
</evidence>
<keyword evidence="1" id="KW-0812">Transmembrane</keyword>
<feature type="transmembrane region" description="Helical" evidence="1">
    <location>
        <begin position="60"/>
        <end position="78"/>
    </location>
</feature>
<dbReference type="PANTHER" id="PTHR43229">
    <property type="entry name" value="NODULATION PROTEIN J"/>
    <property type="match status" value="1"/>
</dbReference>
<dbReference type="InterPro" id="IPR051784">
    <property type="entry name" value="Nod_factor_ABC_transporter"/>
</dbReference>
<keyword evidence="1" id="KW-0472">Membrane</keyword>
<protein>
    <recommendedName>
        <fullName evidence="4">ABC-2 type transporter domain-containing protein</fullName>
    </recommendedName>
</protein>
<name>A0A7R7IF91_9FIRM</name>
<sequence length="259" mass="29239">MKSFLKMSYLDFKGHLGPFQVEEFITLDTMYPFLSLVFYCLLASFAFQTNDLTKWVIGNSYLLCTNVCIFSLGSSFYGERCYGRIRSIICSPISKLQIILQKGFFPCLVCMLTTTLGFLAGGLLFRLPFHKINFGMYFLILLFAMMGACSLGLFLGTIGLLTDQMHLILNTMSFIILIFTGSNFPVTQLPICGRIISQILPLTRSIEAAKMIFTGYDGNRLFELLVGEFIVGIVYLLLARVMVYYAEQKAIKKGTLELF</sequence>
<proteinExistence type="predicted"/>
<organism evidence="2 3">
    <name type="scientific">Anaeromicropila herbilytica</name>
    <dbReference type="NCBI Taxonomy" id="2785025"/>
    <lineage>
        <taxon>Bacteria</taxon>
        <taxon>Bacillati</taxon>
        <taxon>Bacillota</taxon>
        <taxon>Clostridia</taxon>
        <taxon>Lachnospirales</taxon>
        <taxon>Lachnospiraceae</taxon>
        <taxon>Anaeromicropila</taxon>
    </lineage>
</organism>
<feature type="transmembrane region" description="Helical" evidence="1">
    <location>
        <begin position="103"/>
        <end position="125"/>
    </location>
</feature>
<dbReference type="AlphaFoldDB" id="A0A7R7IF91"/>
<dbReference type="EMBL" id="AP024169">
    <property type="protein sequence ID" value="BCN31898.1"/>
    <property type="molecule type" value="Genomic_DNA"/>
</dbReference>
<feature type="transmembrane region" description="Helical" evidence="1">
    <location>
        <begin position="30"/>
        <end position="48"/>
    </location>
</feature>
<feature type="transmembrane region" description="Helical" evidence="1">
    <location>
        <begin position="224"/>
        <end position="246"/>
    </location>
</feature>